<evidence type="ECO:0000256" key="1">
    <source>
        <dbReference type="SAM" id="Phobius"/>
    </source>
</evidence>
<keyword evidence="1" id="KW-1133">Transmembrane helix</keyword>
<dbReference type="HOGENOM" id="CLU_083880_1_0_4"/>
<keyword evidence="1 2" id="KW-0812">Transmembrane</keyword>
<sequence length="252" mass="26678">MNIPPDEHDLHAYVDGRLDADARTAVERWLALHPARAEQVRRWRQDAQQLRAALDSLPTPAPTRTLDPAVLRARRAGRARARLAMAASLVLCVALGAIGGWQAHGWSGAPAAPMSDAVAAYKLMVVDRSARVDVAQKQPGELQAWVARALGAAARLPDLSSAGFAPVGGRLFATERGAAAMVLYEDAAGRTLSFYIRPPESANRLLAAGERADGALLARYGSARGFNYAVVGRADSVGEAAVARALEVEGQS</sequence>
<dbReference type="EMBL" id="CM000832">
    <property type="protein sequence ID" value="EET09976.1"/>
    <property type="molecule type" value="Genomic_DNA"/>
</dbReference>
<reference evidence="2" key="1">
    <citation type="submission" date="2009-05" db="EMBL/GenBank/DDBJ databases">
        <authorList>
            <person name="Harkins D.M."/>
            <person name="DeShazer D."/>
            <person name="Woods D.E."/>
            <person name="Brinkac L.M."/>
            <person name="Brown K.A."/>
            <person name="Hung G.C."/>
            <person name="Tuanyok A."/>
            <person name="Zhang B."/>
            <person name="Nierman W.C."/>
        </authorList>
    </citation>
    <scope>NUCLEOTIDE SEQUENCE [LARGE SCALE GENOMIC DNA]</scope>
    <source>
        <strain evidence="2">1710a</strain>
    </source>
</reference>
<proteinExistence type="predicted"/>
<organism evidence="2">
    <name type="scientific">Burkholderia pseudomallei 1710a</name>
    <dbReference type="NCBI Taxonomy" id="320371"/>
    <lineage>
        <taxon>Bacteria</taxon>
        <taxon>Pseudomonadati</taxon>
        <taxon>Pseudomonadota</taxon>
        <taxon>Betaproteobacteria</taxon>
        <taxon>Burkholderiales</taxon>
        <taxon>Burkholderiaceae</taxon>
        <taxon>Burkholderia</taxon>
        <taxon>pseudomallei group</taxon>
    </lineage>
</organism>
<keyword evidence="1" id="KW-0472">Membrane</keyword>
<name>A0A0E1WCA3_BURPE</name>
<dbReference type="InterPro" id="IPR041916">
    <property type="entry name" value="Anti_sigma_zinc_sf"/>
</dbReference>
<dbReference type="AlphaFoldDB" id="A0A0E1WCA3"/>
<accession>A0A0E1WCA3</accession>
<feature type="transmembrane region" description="Helical" evidence="1">
    <location>
        <begin position="81"/>
        <end position="101"/>
    </location>
</feature>
<gene>
    <name evidence="2" type="ORF">BURPS1710A_0341</name>
</gene>
<dbReference type="Gene3D" id="1.10.10.1320">
    <property type="entry name" value="Anti-sigma factor, zinc-finger domain"/>
    <property type="match status" value="1"/>
</dbReference>
<dbReference type="Proteomes" id="UP000001812">
    <property type="component" value="Chromosome I"/>
</dbReference>
<dbReference type="RefSeq" id="WP_004525811.1">
    <property type="nucleotide sequence ID" value="NZ_CM000832.1"/>
</dbReference>
<evidence type="ECO:0000313" key="2">
    <source>
        <dbReference type="EMBL" id="EET09976.1"/>
    </source>
</evidence>
<protein>
    <submittedName>
        <fullName evidence="2">Putative transmembrane regulator PrtR</fullName>
    </submittedName>
</protein>